<accession>A0A5C7FVB2</accession>
<proteinExistence type="predicted"/>
<gene>
    <name evidence="2" type="ORF">FVD38_15915</name>
</gene>
<dbReference type="AlphaFoldDB" id="A0A5C7FVB2"/>
<evidence type="ECO:0000313" key="3">
    <source>
        <dbReference type="Proteomes" id="UP000321413"/>
    </source>
</evidence>
<dbReference type="Gene3D" id="1.25.40.10">
    <property type="entry name" value="Tetratricopeptide repeat domain"/>
    <property type="match status" value="1"/>
</dbReference>
<evidence type="ECO:0000256" key="1">
    <source>
        <dbReference type="SAM" id="Phobius"/>
    </source>
</evidence>
<feature type="transmembrane region" description="Helical" evidence="1">
    <location>
        <begin position="363"/>
        <end position="382"/>
    </location>
</feature>
<comment type="caution">
    <text evidence="2">The sequence shown here is derived from an EMBL/GenBank/DDBJ whole genome shotgun (WGS) entry which is preliminary data.</text>
</comment>
<keyword evidence="1" id="KW-1133">Transmembrane helix</keyword>
<keyword evidence="3" id="KW-1185">Reference proteome</keyword>
<sequence length="433" mass="47627">MLIDIDDLKKQLNSTVASEVLEAEKEAIALLEQGNLEAADLLISAYAEGAPLIRPDRIKEFKYTKMAADLGSDFCRYWLAKLQHGSKDYAGAIENATRAHAMGIPYAATLLGKMMLAGEGQPAKPLDALQILSDSVDKDENTDAALLIAQVYMEEKVVLRNAQGAYDILQRLAHVFERSAPALRADYLAFKAESIRLGAAPGPGESYEQLIFQAADLGNESAVIARGKLQTDRLDRKLKAEWDAISQFHAMAKKWKMSLKVGVLTGAVTQNRSSLYNNSDGRVGVTNSRVRVLTLVTASGQEFTVTAHRKGTVTTGRRYAVVYVGPHDSDEGVHAMVYNLESGDVIKTLGHPLETYKGGTFQVLFSAAGVVMWLVLSLWFVIMVMDHFTFGSFLLWLVSATVALKLLMWPLTGYKKGLADARAFFETHRDKMM</sequence>
<dbReference type="Proteomes" id="UP000321413">
    <property type="component" value="Unassembled WGS sequence"/>
</dbReference>
<dbReference type="SUPFAM" id="SSF81901">
    <property type="entry name" value="HCP-like"/>
    <property type="match status" value="1"/>
</dbReference>
<feature type="transmembrane region" description="Helical" evidence="1">
    <location>
        <begin position="388"/>
        <end position="408"/>
    </location>
</feature>
<reference evidence="2 3" key="1">
    <citation type="submission" date="2019-08" db="EMBL/GenBank/DDBJ databases">
        <title>Massilia golmudensis sp. nov., isolated from sand in the Qinghai-Tibetan Plateau.</title>
        <authorList>
            <person name="Zhang B."/>
        </authorList>
    </citation>
    <scope>NUCLEOTIDE SEQUENCE [LARGE SCALE GENOMIC DNA]</scope>
    <source>
        <strain evidence="2 3">GEM5</strain>
    </source>
</reference>
<organism evidence="2 3">
    <name type="scientific">Massilia arenae</name>
    <dbReference type="NCBI Taxonomy" id="2603288"/>
    <lineage>
        <taxon>Bacteria</taxon>
        <taxon>Pseudomonadati</taxon>
        <taxon>Pseudomonadota</taxon>
        <taxon>Betaproteobacteria</taxon>
        <taxon>Burkholderiales</taxon>
        <taxon>Oxalobacteraceae</taxon>
        <taxon>Telluria group</taxon>
        <taxon>Massilia</taxon>
    </lineage>
</organism>
<dbReference type="EMBL" id="VPFD01000016">
    <property type="protein sequence ID" value="TXF98773.1"/>
    <property type="molecule type" value="Genomic_DNA"/>
</dbReference>
<keyword evidence="1" id="KW-0472">Membrane</keyword>
<name>A0A5C7FVB2_9BURK</name>
<dbReference type="InterPro" id="IPR011990">
    <property type="entry name" value="TPR-like_helical_dom_sf"/>
</dbReference>
<keyword evidence="1" id="KW-0812">Transmembrane</keyword>
<protein>
    <submittedName>
        <fullName evidence="2">Sel1 repeat family protein</fullName>
    </submittedName>
</protein>
<dbReference type="RefSeq" id="WP_147935710.1">
    <property type="nucleotide sequence ID" value="NZ_VPFD01000016.1"/>
</dbReference>
<evidence type="ECO:0000313" key="2">
    <source>
        <dbReference type="EMBL" id="TXF98773.1"/>
    </source>
</evidence>